<keyword evidence="1" id="KW-0732">Signal</keyword>
<evidence type="ECO:0000313" key="4">
    <source>
        <dbReference type="Proteomes" id="UP001596047"/>
    </source>
</evidence>
<proteinExistence type="predicted"/>
<feature type="domain" description="Amidase" evidence="2">
    <location>
        <begin position="54"/>
        <end position="500"/>
    </location>
</feature>
<comment type="caution">
    <text evidence="3">The sequence shown here is derived from an EMBL/GenBank/DDBJ whole genome shotgun (WGS) entry which is preliminary data.</text>
</comment>
<dbReference type="Pfam" id="PF01425">
    <property type="entry name" value="Amidase"/>
    <property type="match status" value="1"/>
</dbReference>
<evidence type="ECO:0000313" key="3">
    <source>
        <dbReference type="EMBL" id="MFC5653289.1"/>
    </source>
</evidence>
<dbReference type="PANTHER" id="PTHR42678:SF34">
    <property type="entry name" value="OS04G0183300 PROTEIN"/>
    <property type="match status" value="1"/>
</dbReference>
<dbReference type="SUPFAM" id="SSF75304">
    <property type="entry name" value="Amidase signature (AS) enzymes"/>
    <property type="match status" value="1"/>
</dbReference>
<dbReference type="InterPro" id="IPR036928">
    <property type="entry name" value="AS_sf"/>
</dbReference>
<dbReference type="Proteomes" id="UP001596047">
    <property type="component" value="Unassembled WGS sequence"/>
</dbReference>
<protein>
    <submittedName>
        <fullName evidence="3">Amidase</fullName>
    </submittedName>
</protein>
<feature type="signal peptide" evidence="1">
    <location>
        <begin position="1"/>
        <end position="26"/>
    </location>
</feature>
<dbReference type="Gene3D" id="3.90.1300.10">
    <property type="entry name" value="Amidase signature (AS) domain"/>
    <property type="match status" value="1"/>
</dbReference>
<dbReference type="RefSeq" id="WP_379191943.1">
    <property type="nucleotide sequence ID" value="NZ_JBHSOW010000121.1"/>
</dbReference>
<accession>A0ABW0W892</accession>
<sequence length="523" mass="55444">MFKRVCSSMLIGVLLTTGIAMVPANAAKEFQFAEVTVDELQAGYAAKTYTAEQVVQSYLDRINTYESNYNAFTVMNPDALALARDYDRRLAAGEKLGPLAGIPIVMKEAVDMAGFPSTMGWKPLDPSSGGIKLIPEKDAPVVARLKAAGAIIIGRTNIPAFSSDGTRASTSWAGDTYNAVDRSLAPGASSSGTATSVSGNFAVLGIAEETGGSIQNPAAAQALVGIKPTFGLVPNVGVVPLGGSTRDVVGAHGRTVHDAALMLDAIAGYTPEDPKTVASIGNMPYDGYTSKMNDFELKGKRIGLYGPGWRNQPLTKETQALYDRAVKELEAQGATVVADPFAGTGFAAFVKAAGSVGIESVVYDMEQYLKRLGPSAAINSVDELIAKTGQTPAVLARYPDALKNPSAFPDLTNFTKVRKEYLRIINAVMKRYDLDALAFPQMFKETPKLANKTENIGATTVSEINIAGVPLVTVPAGYYASGSPFELAFVGKMWSEADILGMAYDYEQATHFRKMPTLIKAAG</sequence>
<reference evidence="4" key="1">
    <citation type="journal article" date="2019" name="Int. J. Syst. Evol. Microbiol.">
        <title>The Global Catalogue of Microorganisms (GCM) 10K type strain sequencing project: providing services to taxonomists for standard genome sequencing and annotation.</title>
        <authorList>
            <consortium name="The Broad Institute Genomics Platform"/>
            <consortium name="The Broad Institute Genome Sequencing Center for Infectious Disease"/>
            <person name="Wu L."/>
            <person name="Ma J."/>
        </authorList>
    </citation>
    <scope>NUCLEOTIDE SEQUENCE [LARGE SCALE GENOMIC DNA]</scope>
    <source>
        <strain evidence="4">CGMCC 1.3240</strain>
    </source>
</reference>
<evidence type="ECO:0000256" key="1">
    <source>
        <dbReference type="SAM" id="SignalP"/>
    </source>
</evidence>
<feature type="chain" id="PRO_5046360466" evidence="1">
    <location>
        <begin position="27"/>
        <end position="523"/>
    </location>
</feature>
<dbReference type="EMBL" id="JBHSOW010000121">
    <property type="protein sequence ID" value="MFC5653289.1"/>
    <property type="molecule type" value="Genomic_DNA"/>
</dbReference>
<organism evidence="3 4">
    <name type="scientific">Paenibacillus solisilvae</name>
    <dbReference type="NCBI Taxonomy" id="2486751"/>
    <lineage>
        <taxon>Bacteria</taxon>
        <taxon>Bacillati</taxon>
        <taxon>Bacillota</taxon>
        <taxon>Bacilli</taxon>
        <taxon>Bacillales</taxon>
        <taxon>Paenibacillaceae</taxon>
        <taxon>Paenibacillus</taxon>
    </lineage>
</organism>
<dbReference type="InterPro" id="IPR023631">
    <property type="entry name" value="Amidase_dom"/>
</dbReference>
<gene>
    <name evidence="3" type="ORF">ACFPYJ_30085</name>
</gene>
<keyword evidence="4" id="KW-1185">Reference proteome</keyword>
<name>A0ABW0W892_9BACL</name>
<evidence type="ECO:0000259" key="2">
    <source>
        <dbReference type="Pfam" id="PF01425"/>
    </source>
</evidence>
<dbReference type="PANTHER" id="PTHR42678">
    <property type="entry name" value="AMIDASE"/>
    <property type="match status" value="1"/>
</dbReference>